<dbReference type="RefSeq" id="WP_176279864.1">
    <property type="nucleotide sequence ID" value="NZ_JABWMH010000003.1"/>
</dbReference>
<sequence>MTSNANFQLSRLREIGWSQWDPIGLNDHEDWPEDEYDTYLMQAAGRLWRGVGEEDVADYLVDVEANYMGMGPSADSRVRANKTVILINDYISELRC</sequence>
<keyword evidence="2" id="KW-1185">Reference proteome</keyword>
<evidence type="ECO:0000313" key="1">
    <source>
        <dbReference type="EMBL" id="NVD28412.1"/>
    </source>
</evidence>
<protein>
    <submittedName>
        <fullName evidence="1">Uncharacterized protein</fullName>
    </submittedName>
</protein>
<dbReference type="Proteomes" id="UP000652427">
    <property type="component" value="Unassembled WGS sequence"/>
</dbReference>
<dbReference type="EMBL" id="JABWMH010000003">
    <property type="protein sequence ID" value="NVD28412.1"/>
    <property type="molecule type" value="Genomic_DNA"/>
</dbReference>
<evidence type="ECO:0000313" key="2">
    <source>
        <dbReference type="Proteomes" id="UP000652427"/>
    </source>
</evidence>
<accession>A0ABX2N3X8</accession>
<organism evidence="1 2">
    <name type="scientific">Parasphingorhabdus flavimaris</name>
    <dbReference type="NCBI Taxonomy" id="266812"/>
    <lineage>
        <taxon>Bacteria</taxon>
        <taxon>Pseudomonadati</taxon>
        <taxon>Pseudomonadota</taxon>
        <taxon>Alphaproteobacteria</taxon>
        <taxon>Sphingomonadales</taxon>
        <taxon>Sphingomonadaceae</taxon>
        <taxon>Parasphingorhabdus</taxon>
    </lineage>
</organism>
<gene>
    <name evidence="1" type="ORF">HUO14_10910</name>
</gene>
<comment type="caution">
    <text evidence="1">The sequence shown here is derived from an EMBL/GenBank/DDBJ whole genome shotgun (WGS) entry which is preliminary data.</text>
</comment>
<proteinExistence type="predicted"/>
<reference evidence="1 2" key="1">
    <citation type="submission" date="2020-06" db="EMBL/GenBank/DDBJ databases">
        <authorList>
            <person name="Kim S.-J."/>
            <person name="Park S.-J."/>
        </authorList>
    </citation>
    <scope>NUCLEOTIDE SEQUENCE [LARGE SCALE GENOMIC DNA]</scope>
    <source>
        <strain evidence="1 2">SW-151</strain>
    </source>
</reference>
<name>A0ABX2N3X8_9SPHN</name>